<dbReference type="PROSITE" id="PS00737">
    <property type="entry name" value="THIOLASE_2"/>
    <property type="match status" value="1"/>
</dbReference>
<organism evidence="5 6">
    <name type="scientific">Fusobacterium vincentii ATCC 49256</name>
    <dbReference type="NCBI Taxonomy" id="209882"/>
    <lineage>
        <taxon>Bacteria</taxon>
        <taxon>Fusobacteriati</taxon>
        <taxon>Fusobacteriota</taxon>
        <taxon>Fusobacteriia</taxon>
        <taxon>Fusobacteriales</taxon>
        <taxon>Fusobacteriaceae</taxon>
        <taxon>Fusobacterium</taxon>
    </lineage>
</organism>
<name>Q7P702_FUSVC</name>
<dbReference type="SUPFAM" id="SSF53901">
    <property type="entry name" value="Thiolase-like"/>
    <property type="match status" value="1"/>
</dbReference>
<accession>Q7P702</accession>
<evidence type="ECO:0000256" key="3">
    <source>
        <dbReference type="ARBA" id="ARBA00023315"/>
    </source>
</evidence>
<gene>
    <name evidence="5" type="ORF">FNV1734</name>
</gene>
<dbReference type="InterPro" id="IPR020610">
    <property type="entry name" value="Thiolase_AS"/>
</dbReference>
<dbReference type="InterPro" id="IPR016039">
    <property type="entry name" value="Thiolase-like"/>
</dbReference>
<dbReference type="GO" id="GO:0003985">
    <property type="term" value="F:acetyl-CoA C-acetyltransferase activity"/>
    <property type="evidence" value="ECO:0007669"/>
    <property type="project" value="UniProtKB-EC"/>
</dbReference>
<keyword evidence="3 5" id="KW-0012">Acyltransferase</keyword>
<dbReference type="AlphaFoldDB" id="Q7P702"/>
<feature type="domain" description="Thiolase C-terminal" evidence="4">
    <location>
        <begin position="13"/>
        <end position="142"/>
    </location>
</feature>
<comment type="similarity">
    <text evidence="1">Belongs to the thiolase-like superfamily. Thiolase family.</text>
</comment>
<dbReference type="PANTHER" id="PTHR18919">
    <property type="entry name" value="ACETYL-COA C-ACYLTRANSFERASE"/>
    <property type="match status" value="1"/>
</dbReference>
<evidence type="ECO:0000313" key="6">
    <source>
        <dbReference type="Proteomes" id="UP000006454"/>
    </source>
</evidence>
<proteinExistence type="inferred from homology"/>
<dbReference type="Gene3D" id="3.40.47.10">
    <property type="match status" value="2"/>
</dbReference>
<evidence type="ECO:0000256" key="2">
    <source>
        <dbReference type="ARBA" id="ARBA00022679"/>
    </source>
</evidence>
<dbReference type="InterPro" id="IPR020613">
    <property type="entry name" value="Thiolase_CS"/>
</dbReference>
<keyword evidence="2 5" id="KW-0808">Transferase</keyword>
<evidence type="ECO:0000313" key="5">
    <source>
        <dbReference type="EMBL" id="EAA24573.1"/>
    </source>
</evidence>
<evidence type="ECO:0000259" key="4">
    <source>
        <dbReference type="Pfam" id="PF02803"/>
    </source>
</evidence>
<dbReference type="EC" id="2.3.1.9" evidence="5"/>
<dbReference type="InterPro" id="IPR020617">
    <property type="entry name" value="Thiolase_C"/>
</dbReference>
<protein>
    <submittedName>
        <fullName evidence="5">Acetyl-CoA acetyltransferase</fullName>
        <ecNumber evidence="5">2.3.1.9</ecNumber>
    </submittedName>
</protein>
<dbReference type="Proteomes" id="UP000006454">
    <property type="component" value="Unassembled WGS sequence"/>
</dbReference>
<sequence length="145" mass="15436">MLASEEAVKKYNLKPLVEIISTGTGGVDPLIMGMGPVPAIRKAFNKTDLKLKDMELIELNEAFAAQSLGVIKELCKEHGVTPEWIKERTNVNGGAIALGHPVGASGNRITVTLIHEMKKRGVEYGLASLCIGGGMGTALILKNVK</sequence>
<reference evidence="5 6" key="1">
    <citation type="journal article" date="2003" name="Genome Res.">
        <title>Genome analysis of F. nucleatum sub spp vincentii and its comparison with the genome of F. nucleatum ATCC 25586.</title>
        <authorList>
            <person name="Kapatral V."/>
            <person name="Ivanova N."/>
            <person name="Anderson I."/>
            <person name="Reznik G."/>
            <person name="Bhattacharyya A."/>
            <person name="Gardner W.L."/>
            <person name="Mikhailova N."/>
            <person name="Lapidus A."/>
            <person name="Larsen N."/>
            <person name="D'Souza M."/>
            <person name="Walunas T."/>
            <person name="Haselkorn R."/>
            <person name="Overbeek R."/>
            <person name="Kyrpides N."/>
        </authorList>
    </citation>
    <scope>NUCLEOTIDE SEQUENCE [LARGE SCALE GENOMIC DNA]</scope>
    <source>
        <strain evidence="5 6">ATCC 49256</strain>
    </source>
</reference>
<dbReference type="PANTHER" id="PTHR18919:SF107">
    <property type="entry name" value="ACETYL-COA ACETYLTRANSFERASE, CYTOSOLIC"/>
    <property type="match status" value="1"/>
</dbReference>
<evidence type="ECO:0000256" key="1">
    <source>
        <dbReference type="ARBA" id="ARBA00010982"/>
    </source>
</evidence>
<dbReference type="Pfam" id="PF02803">
    <property type="entry name" value="Thiolase_C"/>
    <property type="match status" value="1"/>
</dbReference>
<dbReference type="EMBL" id="AABF01000024">
    <property type="protein sequence ID" value="EAA24573.1"/>
    <property type="molecule type" value="Genomic_DNA"/>
</dbReference>
<comment type="caution">
    <text evidence="5">The sequence shown here is derived from an EMBL/GenBank/DDBJ whole genome shotgun (WGS) entry which is preliminary data.</text>
</comment>
<dbReference type="PROSITE" id="PS00099">
    <property type="entry name" value="THIOLASE_3"/>
    <property type="match status" value="1"/>
</dbReference>